<dbReference type="RefSeq" id="WP_344437624.1">
    <property type="nucleotide sequence ID" value="NZ_BAAASL010000019.1"/>
</dbReference>
<comment type="caution">
    <text evidence="2">The sequence shown here is derived from an EMBL/GenBank/DDBJ whole genome shotgun (WGS) entry which is preliminary data.</text>
</comment>
<gene>
    <name evidence="2" type="ORF">GCM10010315_47390</name>
</gene>
<feature type="chain" id="PRO_5046847478" description="Secreted protein" evidence="1">
    <location>
        <begin position="22"/>
        <end position="111"/>
    </location>
</feature>
<dbReference type="Proteomes" id="UP001500886">
    <property type="component" value="Unassembled WGS sequence"/>
</dbReference>
<keyword evidence="3" id="KW-1185">Reference proteome</keyword>
<dbReference type="EMBL" id="BAAASL010000019">
    <property type="protein sequence ID" value="GAA2722352.1"/>
    <property type="molecule type" value="Genomic_DNA"/>
</dbReference>
<organism evidence="2 3">
    <name type="scientific">Streptomyces luteosporeus</name>
    <dbReference type="NCBI Taxonomy" id="173856"/>
    <lineage>
        <taxon>Bacteria</taxon>
        <taxon>Bacillati</taxon>
        <taxon>Actinomycetota</taxon>
        <taxon>Actinomycetes</taxon>
        <taxon>Kitasatosporales</taxon>
        <taxon>Streptomycetaceae</taxon>
        <taxon>Streptomyces</taxon>
    </lineage>
</organism>
<reference evidence="3" key="1">
    <citation type="journal article" date="2019" name="Int. J. Syst. Evol. Microbiol.">
        <title>The Global Catalogue of Microorganisms (GCM) 10K type strain sequencing project: providing services to taxonomists for standard genome sequencing and annotation.</title>
        <authorList>
            <consortium name="The Broad Institute Genomics Platform"/>
            <consortium name="The Broad Institute Genome Sequencing Center for Infectious Disease"/>
            <person name="Wu L."/>
            <person name="Ma J."/>
        </authorList>
    </citation>
    <scope>NUCLEOTIDE SEQUENCE [LARGE SCALE GENOMIC DNA]</scope>
    <source>
        <strain evidence="3">JCM 4542</strain>
    </source>
</reference>
<evidence type="ECO:0000313" key="3">
    <source>
        <dbReference type="Proteomes" id="UP001500886"/>
    </source>
</evidence>
<evidence type="ECO:0000256" key="1">
    <source>
        <dbReference type="SAM" id="SignalP"/>
    </source>
</evidence>
<keyword evidence="1" id="KW-0732">Signal</keyword>
<sequence>MKICFRAATAGLVLALTGAGAVTGAAPASASASDHTAASSFSCDSWQYHRGSQGHGASITCHGSSFTGYVVCHQPDGHLYLRFGNRARSGGTSTAWCELNAEVIDAGALPL</sequence>
<accession>A0ABP6GGL0</accession>
<protein>
    <recommendedName>
        <fullName evidence="4">Secreted protein</fullName>
    </recommendedName>
</protein>
<evidence type="ECO:0008006" key="4">
    <source>
        <dbReference type="Google" id="ProtNLM"/>
    </source>
</evidence>
<name>A0ABP6GGL0_9ACTN</name>
<feature type="signal peptide" evidence="1">
    <location>
        <begin position="1"/>
        <end position="21"/>
    </location>
</feature>
<proteinExistence type="predicted"/>
<evidence type="ECO:0000313" key="2">
    <source>
        <dbReference type="EMBL" id="GAA2722352.1"/>
    </source>
</evidence>